<keyword evidence="5" id="KW-1185">Reference proteome</keyword>
<dbReference type="Pfam" id="PF03658">
    <property type="entry name" value="Ub-RnfH"/>
    <property type="match status" value="1"/>
</dbReference>
<evidence type="ECO:0000313" key="5">
    <source>
        <dbReference type="Proteomes" id="UP000185657"/>
    </source>
</evidence>
<evidence type="ECO:0000256" key="2">
    <source>
        <dbReference type="HAMAP-Rule" id="MF_00460"/>
    </source>
</evidence>
<name>A0A167HTL8_9BURK</name>
<comment type="similarity">
    <text evidence="1 2">Belongs to the UPF0125 (RnfH) family.</text>
</comment>
<proteinExistence type="inferred from homology"/>
<dbReference type="PANTHER" id="PTHR37483:SF1">
    <property type="entry name" value="UPF0125 PROTEIN RATB"/>
    <property type="match status" value="1"/>
</dbReference>
<dbReference type="OrthoDB" id="9796575at2"/>
<dbReference type="KEGG" id="hyl:LPB072_11800"/>
<dbReference type="Proteomes" id="UP000185657">
    <property type="component" value="Unassembled WGS sequence"/>
</dbReference>
<dbReference type="HAMAP" id="MF_00460">
    <property type="entry name" value="UPF0125_RnfH"/>
    <property type="match status" value="1"/>
</dbReference>
<gene>
    <name evidence="3" type="ORF">LPB072_11800</name>
    <name evidence="4" type="ORF">LPB72_10420</name>
</gene>
<sequence>MNITLLYAPKPRQVIELQLVVGNGCTVQDALKQTGWGDRYPEIAAAAVGISVWGRKAHADTALREGDRLELCRSLRVDPKVARRERFVGQGARGAGLFAQRRPGSKAGY</sequence>
<evidence type="ECO:0000313" key="6">
    <source>
        <dbReference type="Proteomes" id="UP000185680"/>
    </source>
</evidence>
<reference evidence="3 6" key="2">
    <citation type="submission" date="2016-10" db="EMBL/GenBank/DDBJ databases">
        <title>Hydorgenophaga sp. LPB0072 isolated from gastropod.</title>
        <authorList>
            <person name="Kim E."/>
            <person name="Yi H."/>
        </authorList>
    </citation>
    <scope>NUCLEOTIDE SEQUENCE [LARGE SCALE GENOMIC DNA]</scope>
    <source>
        <strain evidence="3 6">LPB0072</strain>
    </source>
</reference>
<protein>
    <recommendedName>
        <fullName evidence="2">UPF0125 protein LPB072_11800</fullName>
    </recommendedName>
</protein>
<dbReference type="STRING" id="1763535.LPB072_11800"/>
<dbReference type="PANTHER" id="PTHR37483">
    <property type="entry name" value="UPF0125 PROTEIN RATB"/>
    <property type="match status" value="1"/>
</dbReference>
<dbReference type="InterPro" id="IPR016155">
    <property type="entry name" value="Mopterin_synth/thiamin_S_b"/>
</dbReference>
<dbReference type="AlphaFoldDB" id="A0A167HTL8"/>
<dbReference type="SUPFAM" id="SSF54285">
    <property type="entry name" value="MoaD/ThiS"/>
    <property type="match status" value="1"/>
</dbReference>
<dbReference type="EMBL" id="CP017476">
    <property type="protein sequence ID" value="AOW13432.1"/>
    <property type="molecule type" value="Genomic_DNA"/>
</dbReference>
<dbReference type="Proteomes" id="UP000185680">
    <property type="component" value="Chromosome"/>
</dbReference>
<evidence type="ECO:0000313" key="4">
    <source>
        <dbReference type="EMBL" id="OAD41722.1"/>
    </source>
</evidence>
<evidence type="ECO:0000256" key="1">
    <source>
        <dbReference type="ARBA" id="ARBA00010645"/>
    </source>
</evidence>
<accession>A0A167HTL8</accession>
<dbReference type="Gene3D" id="3.10.20.280">
    <property type="entry name" value="RnfH-like"/>
    <property type="match status" value="1"/>
</dbReference>
<evidence type="ECO:0000313" key="3">
    <source>
        <dbReference type="EMBL" id="AOW13432.1"/>
    </source>
</evidence>
<dbReference type="InterPro" id="IPR005346">
    <property type="entry name" value="RnfH"/>
</dbReference>
<dbReference type="InterPro" id="IPR037021">
    <property type="entry name" value="RnfH_sf"/>
</dbReference>
<organism evidence="3 6">
    <name type="scientific">Hydrogenophaga crassostreae</name>
    <dbReference type="NCBI Taxonomy" id="1763535"/>
    <lineage>
        <taxon>Bacteria</taxon>
        <taxon>Pseudomonadati</taxon>
        <taxon>Pseudomonadota</taxon>
        <taxon>Betaproteobacteria</taxon>
        <taxon>Burkholderiales</taxon>
        <taxon>Comamonadaceae</taxon>
        <taxon>Hydrogenophaga</taxon>
    </lineage>
</organism>
<reference evidence="4 5" key="1">
    <citation type="submission" date="2016-02" db="EMBL/GenBank/DDBJ databases">
        <title>Draft genome sequence of Hydrogenophaga sp. LPB0072.</title>
        <authorList>
            <person name="Shin S.-K."/>
            <person name="Yi H."/>
        </authorList>
    </citation>
    <scope>NUCLEOTIDE SEQUENCE [LARGE SCALE GENOMIC DNA]</scope>
    <source>
        <strain evidence="4 5">LPB0072</strain>
    </source>
</reference>
<dbReference type="RefSeq" id="WP_066089861.1">
    <property type="nucleotide sequence ID" value="NZ_CP017476.1"/>
</dbReference>
<dbReference type="EMBL" id="LVWD01000013">
    <property type="protein sequence ID" value="OAD41722.1"/>
    <property type="molecule type" value="Genomic_DNA"/>
</dbReference>